<accession>A0A8W7Q1I3</accession>
<evidence type="ECO:0000256" key="2">
    <source>
        <dbReference type="SAM" id="Phobius"/>
    </source>
</evidence>
<evidence type="ECO:0000256" key="1">
    <source>
        <dbReference type="SAM" id="MobiDB-lite"/>
    </source>
</evidence>
<proteinExistence type="predicted"/>
<evidence type="ECO:0000313" key="3">
    <source>
        <dbReference type="EnsemblMetazoa" id="ACOM041420-PA.1"/>
    </source>
</evidence>
<feature type="region of interest" description="Disordered" evidence="1">
    <location>
        <begin position="203"/>
        <end position="222"/>
    </location>
</feature>
<keyword evidence="2" id="KW-0812">Transmembrane</keyword>
<dbReference type="EnsemblMetazoa" id="ACOM041420-RA">
    <property type="protein sequence ID" value="ACOM041420-PA.1"/>
    <property type="gene ID" value="ACOM041420"/>
</dbReference>
<keyword evidence="2" id="KW-1133">Transmembrane helix</keyword>
<protein>
    <submittedName>
        <fullName evidence="3">Uncharacterized protein</fullName>
    </submittedName>
</protein>
<feature type="transmembrane region" description="Helical" evidence="2">
    <location>
        <begin position="73"/>
        <end position="93"/>
    </location>
</feature>
<name>A0A8W7Q1I3_ANOCL</name>
<organism evidence="3">
    <name type="scientific">Anopheles coluzzii</name>
    <name type="common">African malaria mosquito</name>
    <dbReference type="NCBI Taxonomy" id="1518534"/>
    <lineage>
        <taxon>Eukaryota</taxon>
        <taxon>Metazoa</taxon>
        <taxon>Ecdysozoa</taxon>
        <taxon>Arthropoda</taxon>
        <taxon>Hexapoda</taxon>
        <taxon>Insecta</taxon>
        <taxon>Pterygota</taxon>
        <taxon>Neoptera</taxon>
        <taxon>Endopterygota</taxon>
        <taxon>Diptera</taxon>
        <taxon>Nematocera</taxon>
        <taxon>Culicoidea</taxon>
        <taxon>Culicidae</taxon>
        <taxon>Anophelinae</taxon>
        <taxon>Anopheles</taxon>
    </lineage>
</organism>
<keyword evidence="2" id="KW-0472">Membrane</keyword>
<sequence length="222" mass="23552">MFVLEEAHEIFKRQRDTQIGGIYETSALKVILVSSGWVGGGIVTSGCWEAAGCCVGGGPTSACTCELITRQQLYFSCFMSITLAVLACVMPLIGRLGLYSWNRVSVTLSTSSSVSGSNVFLRRPTARPFAVVDDVCEAVSLGGGAIVERGRIERLNFQCAGPAQNCEMLSSGRYEYSRCELVVSSGRISSITTVLRISPLHCSSASSSSSAKSSLPSMSFAS</sequence>
<dbReference type="AlphaFoldDB" id="A0A8W7Q1I3"/>
<reference evidence="3" key="1">
    <citation type="submission" date="2022-08" db="UniProtKB">
        <authorList>
            <consortium name="EnsemblMetazoa"/>
        </authorList>
    </citation>
    <scope>IDENTIFICATION</scope>
</reference>
<dbReference type="Proteomes" id="UP000075882">
    <property type="component" value="Unassembled WGS sequence"/>
</dbReference>